<dbReference type="InterPro" id="IPR036525">
    <property type="entry name" value="Tubulin/FtsZ_GTPase_sf"/>
</dbReference>
<dbReference type="STRING" id="45351.A7SVU0"/>
<dbReference type="CDD" id="cd06060">
    <property type="entry name" value="misato"/>
    <property type="match status" value="1"/>
</dbReference>
<protein>
    <recommendedName>
        <fullName evidence="8">Protein misato homolog 1</fullName>
    </recommendedName>
</protein>
<dbReference type="FunFam" id="3.40.50.1440:FF:000053">
    <property type="entry name" value="Predicted protein"/>
    <property type="match status" value="1"/>
</dbReference>
<dbReference type="PhylomeDB" id="A7SVU0"/>
<feature type="domain" description="DML1/Misato tubulin" evidence="5">
    <location>
        <begin position="150"/>
        <end position="336"/>
    </location>
</feature>
<evidence type="ECO:0000256" key="1">
    <source>
        <dbReference type="ARBA" id="ARBA00004173"/>
    </source>
</evidence>
<accession>A7SVU0</accession>
<reference evidence="6 7" key="1">
    <citation type="journal article" date="2007" name="Science">
        <title>Sea anemone genome reveals ancestral eumetazoan gene repertoire and genomic organization.</title>
        <authorList>
            <person name="Putnam N.H."/>
            <person name="Srivastava M."/>
            <person name="Hellsten U."/>
            <person name="Dirks B."/>
            <person name="Chapman J."/>
            <person name="Salamov A."/>
            <person name="Terry A."/>
            <person name="Shapiro H."/>
            <person name="Lindquist E."/>
            <person name="Kapitonov V.V."/>
            <person name="Jurka J."/>
            <person name="Genikhovich G."/>
            <person name="Grigoriev I.V."/>
            <person name="Lucas S.M."/>
            <person name="Steele R.E."/>
            <person name="Finnerty J.R."/>
            <person name="Technau U."/>
            <person name="Martindale M.Q."/>
            <person name="Rokhsar D.S."/>
        </authorList>
    </citation>
    <scope>NUCLEOTIDE SEQUENCE [LARGE SCALE GENOMIC DNA]</scope>
    <source>
        <strain evidence="7">CH2 X CH6</strain>
    </source>
</reference>
<dbReference type="Pfam" id="PF10644">
    <property type="entry name" value="Misat_Tub_SegII"/>
    <property type="match status" value="1"/>
</dbReference>
<evidence type="ECO:0000256" key="3">
    <source>
        <dbReference type="ARBA" id="ARBA00023128"/>
    </source>
</evidence>
<dbReference type="InterPro" id="IPR019605">
    <property type="entry name" value="Misato_II_tubulin-like"/>
</dbReference>
<dbReference type="InterPro" id="IPR049942">
    <property type="entry name" value="DML1/Misato"/>
</dbReference>
<dbReference type="eggNOG" id="KOG2530">
    <property type="taxonomic scope" value="Eukaryota"/>
</dbReference>
<keyword evidence="3" id="KW-0496">Mitochondrion</keyword>
<dbReference type="GO" id="GO:0005739">
    <property type="term" value="C:mitochondrion"/>
    <property type="evidence" value="ECO:0000318"/>
    <property type="project" value="GO_Central"/>
</dbReference>
<dbReference type="OMA" id="FVGSHIW"/>
<dbReference type="HOGENOM" id="CLU_022511_0_0_1"/>
<dbReference type="OrthoDB" id="271881at2759"/>
<dbReference type="Proteomes" id="UP000001593">
    <property type="component" value="Unassembled WGS sequence"/>
</dbReference>
<dbReference type="GO" id="GO:0005737">
    <property type="term" value="C:cytoplasm"/>
    <property type="evidence" value="ECO:0000318"/>
    <property type="project" value="GO_Central"/>
</dbReference>
<dbReference type="InterPro" id="IPR029209">
    <property type="entry name" value="DML1/Misato_tubulin"/>
</dbReference>
<dbReference type="PANTHER" id="PTHR13391:SF0">
    <property type="entry name" value="PROTEIN MISATO HOMOLOG 1"/>
    <property type="match status" value="1"/>
</dbReference>
<evidence type="ECO:0000259" key="5">
    <source>
        <dbReference type="Pfam" id="PF14881"/>
    </source>
</evidence>
<comment type="subcellular location">
    <subcellularLocation>
        <location evidence="1">Mitochondrion</location>
    </subcellularLocation>
</comment>
<proteinExistence type="inferred from homology"/>
<dbReference type="AlphaFoldDB" id="A7SVU0"/>
<dbReference type="KEGG" id="nve:5503159"/>
<gene>
    <name evidence="6" type="ORF">NEMVEDRAFT_v1g247699</name>
</gene>
<evidence type="ECO:0008006" key="8">
    <source>
        <dbReference type="Google" id="ProtNLM"/>
    </source>
</evidence>
<organism evidence="6 7">
    <name type="scientific">Nematostella vectensis</name>
    <name type="common">Starlet sea anemone</name>
    <dbReference type="NCBI Taxonomy" id="45351"/>
    <lineage>
        <taxon>Eukaryota</taxon>
        <taxon>Metazoa</taxon>
        <taxon>Cnidaria</taxon>
        <taxon>Anthozoa</taxon>
        <taxon>Hexacorallia</taxon>
        <taxon>Actiniaria</taxon>
        <taxon>Edwardsiidae</taxon>
        <taxon>Nematostella</taxon>
    </lineage>
</organism>
<evidence type="ECO:0000313" key="7">
    <source>
        <dbReference type="Proteomes" id="UP000001593"/>
    </source>
</evidence>
<dbReference type="EMBL" id="DS469845">
    <property type="protein sequence ID" value="EDO32171.1"/>
    <property type="molecule type" value="Genomic_DNA"/>
</dbReference>
<comment type="similarity">
    <text evidence="2">Belongs to the misato family.</text>
</comment>
<evidence type="ECO:0000259" key="4">
    <source>
        <dbReference type="Pfam" id="PF10644"/>
    </source>
</evidence>
<evidence type="ECO:0000313" key="6">
    <source>
        <dbReference type="EMBL" id="EDO32171.1"/>
    </source>
</evidence>
<sequence>MADATVREVITLQFGHYANFVGTHWWNIQESSFCYDAASPKSEINHDCLFREGLTVTGQETYTPRLLLYDLKGSLRNLSTEGLLYESPSKKYVDWEGEITIYETNPDQKNEFQADIEKTMVVESEESGMDSQTGDATGELSDKVYNLDDEIVVWSDFLGTQLHPRSVNIINEYSHDADMSPFSVYGYGQSLYNDESFRDNFEDGLRFFAEECDRLQGFQILADVHNGFGGLMSQCLEDLRDEYNSKSMITVGCVPAHFKDTDQEHNVKRILNMALSFSQITEHCDLFVPLCVSKQVWPKPGTYVTFPYLNYKGELPYHTSAILASALDTFSLPYRLDTPKGCGMRDLISTIAFSGRNIAHAHTMLPIPVGPQKSLASLLNDCIEKRPDSMLPLTPHINQSQKLISQAAVLRGIPQSLRHHPLGSPKAKSMFGSSKSSCDMLDMYFQSINPNSVIKNWTLDKAFGTKAPYPNIFNGSVGSDGLVSEGSDRGEGQAREVKETSVLSALGMCAGTGEMLESLITWSNKVDVRKHHEYLESGVEFDLYKEKIESLLSQANLYKNP</sequence>
<dbReference type="GO" id="GO:0007005">
    <property type="term" value="P:mitochondrion organization"/>
    <property type="evidence" value="ECO:0000318"/>
    <property type="project" value="GO_Central"/>
</dbReference>
<keyword evidence="7" id="KW-1185">Reference proteome</keyword>
<feature type="domain" description="Misato Segment II tubulin-like" evidence="4">
    <location>
        <begin position="7"/>
        <end position="118"/>
    </location>
</feature>
<dbReference type="PANTHER" id="PTHR13391">
    <property type="entry name" value="MITOCHONDRIAL DISTRIBUTION REGULATOR MISATO"/>
    <property type="match status" value="1"/>
</dbReference>
<evidence type="ECO:0000256" key="2">
    <source>
        <dbReference type="ARBA" id="ARBA00008507"/>
    </source>
</evidence>
<dbReference type="SUPFAM" id="SSF52490">
    <property type="entry name" value="Tubulin nucleotide-binding domain-like"/>
    <property type="match status" value="1"/>
</dbReference>
<dbReference type="Pfam" id="PF14881">
    <property type="entry name" value="Tubulin_3"/>
    <property type="match status" value="1"/>
</dbReference>
<dbReference type="Gene3D" id="3.40.50.1440">
    <property type="entry name" value="Tubulin/FtsZ, GTPase domain"/>
    <property type="match status" value="1"/>
</dbReference>
<dbReference type="InParanoid" id="A7SVU0"/>
<name>A7SVU0_NEMVE</name>